<keyword evidence="7" id="KW-0812">Transmembrane</keyword>
<dbReference type="Proteomes" id="UP000788419">
    <property type="component" value="Unassembled WGS sequence"/>
</dbReference>
<feature type="domain" description="HAMP" evidence="9">
    <location>
        <begin position="320"/>
        <end position="361"/>
    </location>
</feature>
<evidence type="ECO:0008006" key="12">
    <source>
        <dbReference type="Google" id="ProtNLM"/>
    </source>
</evidence>
<evidence type="ECO:0000256" key="4">
    <source>
        <dbReference type="PROSITE-ProRule" id="PRU00284"/>
    </source>
</evidence>
<dbReference type="Pfam" id="PF00672">
    <property type="entry name" value="HAMP"/>
    <property type="match status" value="2"/>
</dbReference>
<dbReference type="InterPro" id="IPR003660">
    <property type="entry name" value="HAMP_dom"/>
</dbReference>
<dbReference type="PROSITE" id="PS50111">
    <property type="entry name" value="CHEMOTAXIS_TRANSDUC_2"/>
    <property type="match status" value="1"/>
</dbReference>
<organism evidence="10 11">
    <name type="scientific">Pseudoxanthomonas daejeonensis</name>
    <dbReference type="NCBI Taxonomy" id="266062"/>
    <lineage>
        <taxon>Bacteria</taxon>
        <taxon>Pseudomonadati</taxon>
        <taxon>Pseudomonadota</taxon>
        <taxon>Gammaproteobacteria</taxon>
        <taxon>Lysobacterales</taxon>
        <taxon>Lysobacteraceae</taxon>
        <taxon>Pseudoxanthomonas</taxon>
    </lineage>
</organism>
<evidence type="ECO:0000259" key="8">
    <source>
        <dbReference type="PROSITE" id="PS50111"/>
    </source>
</evidence>
<evidence type="ECO:0000256" key="3">
    <source>
        <dbReference type="ARBA" id="ARBA00029447"/>
    </source>
</evidence>
<keyword evidence="11" id="KW-1185">Reference proteome</keyword>
<dbReference type="PROSITE" id="PS50885">
    <property type="entry name" value="HAMP"/>
    <property type="match status" value="4"/>
</dbReference>
<feature type="domain" description="Methyl-accepting transducer" evidence="8">
    <location>
        <begin position="498"/>
        <end position="727"/>
    </location>
</feature>
<name>A0ABQ6Z9T8_9GAMM</name>
<keyword evidence="2 4" id="KW-0807">Transducer</keyword>
<keyword evidence="1" id="KW-0488">Methylation</keyword>
<accession>A0ABQ6Z9T8</accession>
<evidence type="ECO:0000256" key="1">
    <source>
        <dbReference type="ARBA" id="ARBA00022481"/>
    </source>
</evidence>
<dbReference type="InterPro" id="IPR004090">
    <property type="entry name" value="Chemotax_Me-accpt_rcpt"/>
</dbReference>
<feature type="domain" description="HAMP" evidence="9">
    <location>
        <begin position="396"/>
        <end position="448"/>
    </location>
</feature>
<keyword evidence="5" id="KW-0175">Coiled coil</keyword>
<dbReference type="EMBL" id="PDWN01000004">
    <property type="protein sequence ID" value="KAF1695948.1"/>
    <property type="molecule type" value="Genomic_DNA"/>
</dbReference>
<feature type="domain" description="HAMP" evidence="9">
    <location>
        <begin position="264"/>
        <end position="316"/>
    </location>
</feature>
<dbReference type="SUPFAM" id="SSF158472">
    <property type="entry name" value="HAMP domain-like"/>
    <property type="match status" value="1"/>
</dbReference>
<feature type="coiled-coil region" evidence="5">
    <location>
        <begin position="194"/>
        <end position="221"/>
    </location>
</feature>
<evidence type="ECO:0000256" key="7">
    <source>
        <dbReference type="SAM" id="Phobius"/>
    </source>
</evidence>
<dbReference type="Pfam" id="PF00015">
    <property type="entry name" value="MCPsignal"/>
    <property type="match status" value="1"/>
</dbReference>
<dbReference type="Gene3D" id="1.10.287.950">
    <property type="entry name" value="Methyl-accepting chemotaxis protein"/>
    <property type="match status" value="1"/>
</dbReference>
<reference evidence="10 11" key="1">
    <citation type="submission" date="2017-10" db="EMBL/GenBank/DDBJ databases">
        <title>Whole genome sequencing of members of genus Pseudoxanthomonas.</title>
        <authorList>
            <person name="Kumar S."/>
            <person name="Bansal K."/>
            <person name="Kaur A."/>
            <person name="Patil P."/>
            <person name="Sharma S."/>
            <person name="Patil P.B."/>
        </authorList>
    </citation>
    <scope>NUCLEOTIDE SEQUENCE [LARGE SCALE GENOMIC DNA]</scope>
    <source>
        <strain evidence="10 11">DSM 17801</strain>
    </source>
</reference>
<evidence type="ECO:0000313" key="10">
    <source>
        <dbReference type="EMBL" id="KAF1695948.1"/>
    </source>
</evidence>
<dbReference type="InterPro" id="IPR004089">
    <property type="entry name" value="MCPsignal_dom"/>
</dbReference>
<evidence type="ECO:0000256" key="5">
    <source>
        <dbReference type="SAM" id="Coils"/>
    </source>
</evidence>
<sequence length="759" mass="80293">MNRTLKTRPSLADSWMPDRPCPGRSSYPELPMSSTHGSKKKLPLPNLRIAPLVASASRRLRYLSIRSKILLLPAIALAGLLGYFVYSAAVLRANTGTLEGFAERTLPVMTLSAQANQGLIETQGLFTQALGDRDEFLIEDANKQASITRERLLEIKATDAAYAKRVDALAALWDRYVERSGTAVTGMIAGNGDMEAFQALAAEKQAAFEQVRNELARLAKDSEASSQAAIAGATARSRSALKVGLGIVVVLSLLALVTVLLVDAAIRHPIERLDQAIAEVARGNFSVRVEAEGRDAISAMCHSFNALLVALNAAIAESNDVLAAVGRGEFGRRVDADLPGDLARLKSGVNASADSVQKTMDALDAVMDAMARGDFSARMSNEVQGESRGKVDRAMGLLQQSLAALEHSLSGAAEGDFSRRIDTELPGELDQLKRAVNRSLSALEAAFDEIGATTQALAEGDLTRRIRSDYAGTLKTLTDSLNSALDSVSQVILEGMYNAEEVGVGVEEIARGNADLSGRTERQANALQDSAASIEQLLVAARNAADNSRQTSGLTHGALDNSRQGVDVAAQASSSMVSITEASRRIGEIISLIDSVAFQTNILALNAAVEAARAGEHGRGFAVVATEVRSLAHRTGTSAKEIRDLIADAISRVGEGSGLVDESRRQLQAIAESNETIAGLAQQAADSAQEQSQGLQQLSRSVGDLESVNQQNSALVEEVAAASASLRERAQALRAAMGRFRVQPGSAGDAHDPYFAQAS</sequence>
<dbReference type="SMART" id="SM00304">
    <property type="entry name" value="HAMP"/>
    <property type="match status" value="3"/>
</dbReference>
<dbReference type="PANTHER" id="PTHR43531:SF14">
    <property type="entry name" value="METHYL-ACCEPTING CHEMOTAXIS PROTEIN I-RELATED"/>
    <property type="match status" value="1"/>
</dbReference>
<dbReference type="PANTHER" id="PTHR43531">
    <property type="entry name" value="PROTEIN ICFG"/>
    <property type="match status" value="1"/>
</dbReference>
<keyword evidence="7" id="KW-0472">Membrane</keyword>
<gene>
    <name evidence="10" type="ORF">CSC65_05470</name>
</gene>
<comment type="caution">
    <text evidence="10">The sequence shown here is derived from an EMBL/GenBank/DDBJ whole genome shotgun (WGS) entry which is preliminary data.</text>
</comment>
<evidence type="ECO:0000313" key="11">
    <source>
        <dbReference type="Proteomes" id="UP000788419"/>
    </source>
</evidence>
<dbReference type="Gene3D" id="1.20.120.1530">
    <property type="match status" value="1"/>
</dbReference>
<dbReference type="InterPro" id="IPR051310">
    <property type="entry name" value="MCP_chemotaxis"/>
</dbReference>
<keyword evidence="7" id="KW-1133">Transmembrane helix</keyword>
<feature type="transmembrane region" description="Helical" evidence="7">
    <location>
        <begin position="243"/>
        <end position="262"/>
    </location>
</feature>
<evidence type="ECO:0000259" key="9">
    <source>
        <dbReference type="PROSITE" id="PS50885"/>
    </source>
</evidence>
<proteinExistence type="inferred from homology"/>
<evidence type="ECO:0000256" key="6">
    <source>
        <dbReference type="SAM" id="MobiDB-lite"/>
    </source>
</evidence>
<dbReference type="CDD" id="cd06225">
    <property type="entry name" value="HAMP"/>
    <property type="match status" value="1"/>
</dbReference>
<feature type="transmembrane region" description="Helical" evidence="7">
    <location>
        <begin position="69"/>
        <end position="86"/>
    </location>
</feature>
<dbReference type="PRINTS" id="PR00260">
    <property type="entry name" value="CHEMTRNSDUCR"/>
</dbReference>
<evidence type="ECO:0000256" key="2">
    <source>
        <dbReference type="ARBA" id="ARBA00023224"/>
    </source>
</evidence>
<dbReference type="SUPFAM" id="SSF58104">
    <property type="entry name" value="Methyl-accepting chemotaxis protein (MCP) signaling domain"/>
    <property type="match status" value="1"/>
</dbReference>
<protein>
    <recommendedName>
        <fullName evidence="12">Methyl-accepting chemotaxis protein</fullName>
    </recommendedName>
</protein>
<dbReference type="SMART" id="SM00283">
    <property type="entry name" value="MA"/>
    <property type="match status" value="1"/>
</dbReference>
<dbReference type="CDD" id="cd11386">
    <property type="entry name" value="MCP_signal"/>
    <property type="match status" value="1"/>
</dbReference>
<feature type="domain" description="HAMP" evidence="9">
    <location>
        <begin position="449"/>
        <end position="493"/>
    </location>
</feature>
<comment type="similarity">
    <text evidence="3">Belongs to the methyl-accepting chemotaxis (MCP) protein family.</text>
</comment>
<feature type="region of interest" description="Disordered" evidence="6">
    <location>
        <begin position="1"/>
        <end position="39"/>
    </location>
</feature>